<comment type="caution">
    <text evidence="1">The sequence shown here is derived from an EMBL/GenBank/DDBJ whole genome shotgun (WGS) entry which is preliminary data.</text>
</comment>
<sequence>CYEGMTGHDWVLDEDIINEGVIDTIEQLLQRYDVCMYYIVDCVRLEVTNA</sequence>
<dbReference type="EMBL" id="UYJE01005289">
    <property type="protein sequence ID" value="VDI35987.1"/>
    <property type="molecule type" value="Genomic_DNA"/>
</dbReference>
<keyword evidence="2" id="KW-1185">Reference proteome</keyword>
<reference evidence="1" key="1">
    <citation type="submission" date="2018-11" db="EMBL/GenBank/DDBJ databases">
        <authorList>
            <person name="Alioto T."/>
            <person name="Alioto T."/>
        </authorList>
    </citation>
    <scope>NUCLEOTIDE SEQUENCE</scope>
</reference>
<name>A0A8B6ELA4_MYTGA</name>
<evidence type="ECO:0000313" key="2">
    <source>
        <dbReference type="Proteomes" id="UP000596742"/>
    </source>
</evidence>
<proteinExistence type="predicted"/>
<organism evidence="1 2">
    <name type="scientific">Mytilus galloprovincialis</name>
    <name type="common">Mediterranean mussel</name>
    <dbReference type="NCBI Taxonomy" id="29158"/>
    <lineage>
        <taxon>Eukaryota</taxon>
        <taxon>Metazoa</taxon>
        <taxon>Spiralia</taxon>
        <taxon>Lophotrochozoa</taxon>
        <taxon>Mollusca</taxon>
        <taxon>Bivalvia</taxon>
        <taxon>Autobranchia</taxon>
        <taxon>Pteriomorphia</taxon>
        <taxon>Mytilida</taxon>
        <taxon>Mytiloidea</taxon>
        <taxon>Mytilidae</taxon>
        <taxon>Mytilinae</taxon>
        <taxon>Mytilus</taxon>
    </lineage>
</organism>
<feature type="non-terminal residue" evidence="1">
    <location>
        <position position="1"/>
    </location>
</feature>
<protein>
    <submittedName>
        <fullName evidence="1">Uncharacterized protein</fullName>
    </submittedName>
</protein>
<dbReference type="AlphaFoldDB" id="A0A8B6ELA4"/>
<evidence type="ECO:0000313" key="1">
    <source>
        <dbReference type="EMBL" id="VDI35987.1"/>
    </source>
</evidence>
<gene>
    <name evidence="1" type="ORF">MGAL_10B089461</name>
</gene>
<accession>A0A8B6ELA4</accession>
<dbReference type="Proteomes" id="UP000596742">
    <property type="component" value="Unassembled WGS sequence"/>
</dbReference>